<accession>A0A0D2BVT1</accession>
<feature type="compositionally biased region" description="Acidic residues" evidence="3">
    <location>
        <begin position="261"/>
        <end position="282"/>
    </location>
</feature>
<comment type="similarity">
    <text evidence="1">Belongs to the SPT2 family.</text>
</comment>
<dbReference type="STRING" id="348802.A0A0D2BVT1"/>
<feature type="region of interest" description="Disordered" evidence="3">
    <location>
        <begin position="1"/>
        <end position="110"/>
    </location>
</feature>
<dbReference type="SMART" id="SM00784">
    <property type="entry name" value="SPT2"/>
    <property type="match status" value="1"/>
</dbReference>
<evidence type="ECO:0000313" key="5">
    <source>
        <dbReference type="Proteomes" id="UP000054342"/>
    </source>
</evidence>
<dbReference type="OrthoDB" id="5430658at2759"/>
<dbReference type="AlphaFoldDB" id="A0A0D2BVT1"/>
<feature type="region of interest" description="Disordered" evidence="3">
    <location>
        <begin position="152"/>
        <end position="293"/>
    </location>
</feature>
<evidence type="ECO:0000313" key="4">
    <source>
        <dbReference type="EMBL" id="KIW56576.1"/>
    </source>
</evidence>
<protein>
    <recommendedName>
        <fullName evidence="6">SPT2 chromatin protein</fullName>
    </recommendedName>
</protein>
<name>A0A0D2BVT1_9EURO</name>
<evidence type="ECO:0000256" key="1">
    <source>
        <dbReference type="ARBA" id="ARBA00006461"/>
    </source>
</evidence>
<keyword evidence="5" id="KW-1185">Reference proteome</keyword>
<proteinExistence type="inferred from homology"/>
<feature type="compositionally biased region" description="Basic and acidic residues" evidence="3">
    <location>
        <begin position="168"/>
        <end position="206"/>
    </location>
</feature>
<dbReference type="GeneID" id="25327136"/>
<evidence type="ECO:0000256" key="3">
    <source>
        <dbReference type="SAM" id="MobiDB-lite"/>
    </source>
</evidence>
<organism evidence="4 5">
    <name type="scientific">Exophiala xenobiotica</name>
    <dbReference type="NCBI Taxonomy" id="348802"/>
    <lineage>
        <taxon>Eukaryota</taxon>
        <taxon>Fungi</taxon>
        <taxon>Dikarya</taxon>
        <taxon>Ascomycota</taxon>
        <taxon>Pezizomycotina</taxon>
        <taxon>Eurotiomycetes</taxon>
        <taxon>Chaetothyriomycetidae</taxon>
        <taxon>Chaetothyriales</taxon>
        <taxon>Herpotrichiellaceae</taxon>
        <taxon>Exophiala</taxon>
    </lineage>
</organism>
<sequence>MSFLGDIVNSIGSEKAPAPPKPPVRPISTNSHRSPADGKLGSRSGLPAAPSPLNGVKRKAEDQSTKLAGKHIRPNPTPGLTSSVARRPAAPPLNAPKASNGKEAPVSRPKIDAAISAIKAGSTPPGTPISATAKVPAKGSYADIMARAKQAQEARMQSQVGMIKHQATNREKVSKVAERRRQEEEKAKAAKAKPGERPLMTKRDMSRSLSPAKKGDQPRVAKAPRPPLHAPAASYKGTMGLTSNRSQKQAQRKRNKYDEYLATDEEDNSDEGSDGVDEEENYASDVSSDMEAGAFELDEEETKALRAAKEEDARELALENSLKKEKEERKKRLLAMANKRK</sequence>
<evidence type="ECO:0008006" key="6">
    <source>
        <dbReference type="Google" id="ProtNLM"/>
    </source>
</evidence>
<dbReference type="RefSeq" id="XP_013317160.1">
    <property type="nucleotide sequence ID" value="XM_013461706.1"/>
</dbReference>
<keyword evidence="2" id="KW-0175">Coiled coil</keyword>
<dbReference type="EMBL" id="KN847319">
    <property type="protein sequence ID" value="KIW56576.1"/>
    <property type="molecule type" value="Genomic_DNA"/>
</dbReference>
<feature type="compositionally biased region" description="Polar residues" evidence="3">
    <location>
        <begin position="240"/>
        <end position="249"/>
    </location>
</feature>
<dbReference type="InterPro" id="IPR013256">
    <property type="entry name" value="Chromatin_SPT2"/>
</dbReference>
<gene>
    <name evidence="4" type="ORF">PV05_05228</name>
</gene>
<dbReference type="Proteomes" id="UP000054342">
    <property type="component" value="Unassembled WGS sequence"/>
</dbReference>
<reference evidence="4 5" key="1">
    <citation type="submission" date="2015-01" db="EMBL/GenBank/DDBJ databases">
        <title>The Genome Sequence of Exophiala xenobiotica CBS118157.</title>
        <authorList>
            <consortium name="The Broad Institute Genomics Platform"/>
            <person name="Cuomo C."/>
            <person name="de Hoog S."/>
            <person name="Gorbushina A."/>
            <person name="Stielow B."/>
            <person name="Teixiera M."/>
            <person name="Abouelleil A."/>
            <person name="Chapman S.B."/>
            <person name="Priest M."/>
            <person name="Young S.K."/>
            <person name="Wortman J."/>
            <person name="Nusbaum C."/>
            <person name="Birren B."/>
        </authorList>
    </citation>
    <scope>NUCLEOTIDE SEQUENCE [LARGE SCALE GENOMIC DNA]</scope>
    <source>
        <strain evidence="4 5">CBS 118157</strain>
    </source>
</reference>
<evidence type="ECO:0000256" key="2">
    <source>
        <dbReference type="ARBA" id="ARBA00023054"/>
    </source>
</evidence>
<dbReference type="HOGENOM" id="CLU_068909_0_0_1"/>